<dbReference type="PANTHER" id="PTHR30038">
    <property type="entry name" value="ALDEHYDE FERREDOXIN OXIDOREDUCTASE"/>
    <property type="match status" value="1"/>
</dbReference>
<comment type="similarity">
    <text evidence="2">Belongs to the AOR/FOR family.</text>
</comment>
<dbReference type="InterPro" id="IPR036021">
    <property type="entry name" value="Tungsten_al_ferr_oxy-like_C"/>
</dbReference>
<dbReference type="SUPFAM" id="SSF48310">
    <property type="entry name" value="Aldehyde ferredoxin oxidoreductase, C-terminal domains"/>
    <property type="match status" value="1"/>
</dbReference>
<dbReference type="Gene3D" id="1.10.569.10">
    <property type="entry name" value="Aldehyde Ferredoxin Oxidoreductase Protein, subunit A, domain 2"/>
    <property type="match status" value="1"/>
</dbReference>
<reference evidence="10 11" key="1">
    <citation type="submission" date="2019-12" db="EMBL/GenBank/DDBJ databases">
        <title>Genome sequenceing of Clostridium bovifaecis.</title>
        <authorList>
            <person name="Yao Y."/>
        </authorList>
    </citation>
    <scope>NUCLEOTIDE SEQUENCE [LARGE SCALE GENOMIC DNA]</scope>
    <source>
        <strain evidence="10 11">BXX</strain>
    </source>
</reference>
<feature type="domain" description="Aldehyde ferredoxin oxidoreductase N-terminal" evidence="9">
    <location>
        <begin position="1"/>
        <end position="208"/>
    </location>
</feature>
<evidence type="ECO:0000313" key="10">
    <source>
        <dbReference type="EMBL" id="QGU94613.1"/>
    </source>
</evidence>
<keyword evidence="7" id="KW-0411">Iron-sulfur</keyword>
<dbReference type="InterPro" id="IPR051919">
    <property type="entry name" value="W-dependent_AOR"/>
</dbReference>
<dbReference type="GO" id="GO:0009055">
    <property type="term" value="F:electron transfer activity"/>
    <property type="evidence" value="ECO:0007669"/>
    <property type="project" value="InterPro"/>
</dbReference>
<keyword evidence="6" id="KW-0408">Iron</keyword>
<comment type="cofactor">
    <cofactor evidence="1">
        <name>[4Fe-4S] cluster</name>
        <dbReference type="ChEBI" id="CHEBI:49883"/>
    </cofactor>
</comment>
<evidence type="ECO:0000256" key="8">
    <source>
        <dbReference type="ARBA" id="ARBA00049934"/>
    </source>
</evidence>
<dbReference type="InterPro" id="IPR013985">
    <property type="entry name" value="Ald_Fedxn_OxRdtase_dom3"/>
</dbReference>
<evidence type="ECO:0000256" key="6">
    <source>
        <dbReference type="ARBA" id="ARBA00023004"/>
    </source>
</evidence>
<evidence type="ECO:0000259" key="9">
    <source>
        <dbReference type="SMART" id="SM00790"/>
    </source>
</evidence>
<dbReference type="GO" id="GO:0016625">
    <property type="term" value="F:oxidoreductase activity, acting on the aldehyde or oxo group of donors, iron-sulfur protein as acceptor"/>
    <property type="evidence" value="ECO:0007669"/>
    <property type="project" value="InterPro"/>
</dbReference>
<dbReference type="GO" id="GO:0051539">
    <property type="term" value="F:4 iron, 4 sulfur cluster binding"/>
    <property type="evidence" value="ECO:0007669"/>
    <property type="project" value="UniProtKB-KW"/>
</dbReference>
<evidence type="ECO:0000256" key="5">
    <source>
        <dbReference type="ARBA" id="ARBA00023002"/>
    </source>
</evidence>
<proteinExistence type="inferred from homology"/>
<dbReference type="PANTHER" id="PTHR30038:SF0">
    <property type="entry name" value="TUNGSTEN-CONTAINING ALDEHYDE FERREDOXIN OXIDOREDUCTASE"/>
    <property type="match status" value="1"/>
</dbReference>
<dbReference type="InterPro" id="IPR013983">
    <property type="entry name" value="Ald_Fedxn_OxRdtase_N"/>
</dbReference>
<dbReference type="Pfam" id="PF01314">
    <property type="entry name" value="AFOR_C"/>
    <property type="match status" value="1"/>
</dbReference>
<evidence type="ECO:0000256" key="2">
    <source>
        <dbReference type="ARBA" id="ARBA00011032"/>
    </source>
</evidence>
<dbReference type="EMBL" id="CP046522">
    <property type="protein sequence ID" value="QGU94613.1"/>
    <property type="molecule type" value="Genomic_DNA"/>
</dbReference>
<dbReference type="Pfam" id="PF02730">
    <property type="entry name" value="AFOR_N"/>
    <property type="match status" value="1"/>
</dbReference>
<dbReference type="InterPro" id="IPR013984">
    <property type="entry name" value="Ald_Fedxn_OxRdtase_dom2"/>
</dbReference>
<dbReference type="Proteomes" id="UP000422764">
    <property type="component" value="Chromosome"/>
</dbReference>
<dbReference type="AlphaFoldDB" id="A0A6I6EQC2"/>
<evidence type="ECO:0000256" key="4">
    <source>
        <dbReference type="ARBA" id="ARBA00022723"/>
    </source>
</evidence>
<keyword evidence="5" id="KW-0560">Oxidoreductase</keyword>
<comment type="cofactor">
    <cofactor evidence="8">
        <name>tungstopterin</name>
        <dbReference type="ChEBI" id="CHEBI:30402"/>
    </cofactor>
</comment>
<evidence type="ECO:0000256" key="1">
    <source>
        <dbReference type="ARBA" id="ARBA00001966"/>
    </source>
</evidence>
<dbReference type="InterPro" id="IPR001203">
    <property type="entry name" value="OxRdtase_Ald_Fedxn_C"/>
</dbReference>
<dbReference type="GO" id="GO:0046872">
    <property type="term" value="F:metal ion binding"/>
    <property type="evidence" value="ECO:0007669"/>
    <property type="project" value="UniProtKB-KW"/>
</dbReference>
<keyword evidence="11" id="KW-1185">Reference proteome</keyword>
<sequence>MKLIRVNTKSKVVKEENFDRNILLGNRGLVAKIINEEVNPKCDPLGPENKIVFCTGLFAGTIIPTSGRLSVGGKSPLTGGIKEANAGGNVASSMAAHGIKAIIFEDKPEDNNLYIFRVKANGEFEYVLSNEYREMGTYELVEKLYERYGNNISVCAIGPAGERRCKAATLQVSEQTTGHPARAAARGGLGAVMGSKNVKALVIEKPEKRVQIEYEDKALFDDAARKIIDIIKNHQNTKGLSMMGTSVYTDATAPMGALPVKNFKGEFLPEEKLQKINAKAFITRAKEHGGRTGVACQPGCIVKCSNIINNEKGEMITSGLEYETLALCGPNCDINDLDKIAKMDRICDDFGIDTIEFGNAIAIAMDAGIIEWGNFNEVLRLTEEMYRGEGLGNIIAHGAKAVGNALNHHRVPTVKNQALAAYDPRAIKGLGVTYATSTMGADHTAGHTLGAAVKHSSKEGQVELSKQYQRVVAVADNTMCLFGWVPISKEGAFGEFIQALKGIYGGEWDINRLFSIGAETLTLERNFNVKAGLTSNDDRLPEFFLRETAPSIGTTFDITDKEIDAMYTS</sequence>
<keyword evidence="4" id="KW-0479">Metal-binding</keyword>
<evidence type="ECO:0000256" key="3">
    <source>
        <dbReference type="ARBA" id="ARBA00022485"/>
    </source>
</evidence>
<dbReference type="SMART" id="SM00790">
    <property type="entry name" value="AFOR_N"/>
    <property type="match status" value="1"/>
</dbReference>
<name>A0A6I6EQC2_9CLOT</name>
<dbReference type="Gene3D" id="3.60.9.10">
    <property type="entry name" value="Aldehyde ferredoxin oxidoreductase, N-terminal domain"/>
    <property type="match status" value="1"/>
</dbReference>
<evidence type="ECO:0000313" key="11">
    <source>
        <dbReference type="Proteomes" id="UP000422764"/>
    </source>
</evidence>
<evidence type="ECO:0000256" key="7">
    <source>
        <dbReference type="ARBA" id="ARBA00023014"/>
    </source>
</evidence>
<gene>
    <name evidence="10" type="ORF">GOM49_05405</name>
</gene>
<dbReference type="SUPFAM" id="SSF56228">
    <property type="entry name" value="Aldehyde ferredoxin oxidoreductase, N-terminal domain"/>
    <property type="match status" value="1"/>
</dbReference>
<dbReference type="InterPro" id="IPR036503">
    <property type="entry name" value="Ald_Fedxn_OxRdtase_N_sf"/>
</dbReference>
<keyword evidence="3" id="KW-0004">4Fe-4S</keyword>
<protein>
    <submittedName>
        <fullName evidence="10">Aldehyde ferredoxin oxidoreductase</fullName>
    </submittedName>
</protein>
<accession>A0A6I6EQC2</accession>
<dbReference type="Gene3D" id="1.10.599.10">
    <property type="entry name" value="Aldehyde Ferredoxin Oxidoreductase Protein, subunit A, domain 3"/>
    <property type="match status" value="1"/>
</dbReference>
<organism evidence="10 11">
    <name type="scientific">Clostridium bovifaecis</name>
    <dbReference type="NCBI Taxonomy" id="2184719"/>
    <lineage>
        <taxon>Bacteria</taxon>
        <taxon>Bacillati</taxon>
        <taxon>Bacillota</taxon>
        <taxon>Clostridia</taxon>
        <taxon>Eubacteriales</taxon>
        <taxon>Clostridiaceae</taxon>
        <taxon>Clostridium</taxon>
    </lineage>
</organism>